<feature type="compositionally biased region" description="Basic and acidic residues" evidence="1">
    <location>
        <begin position="228"/>
        <end position="271"/>
    </location>
</feature>
<dbReference type="Proteomes" id="UP000189703">
    <property type="component" value="Unplaced"/>
</dbReference>
<feature type="compositionally biased region" description="Basic residues" evidence="1">
    <location>
        <begin position="356"/>
        <end position="367"/>
    </location>
</feature>
<evidence type="ECO:0000313" key="3">
    <source>
        <dbReference type="Proteomes" id="UP000189703"/>
    </source>
</evidence>
<feature type="compositionally biased region" description="Acidic residues" evidence="1">
    <location>
        <begin position="47"/>
        <end position="70"/>
    </location>
</feature>
<dbReference type="Gene3D" id="2.60.120.340">
    <property type="entry name" value="Nucleoplasmin core domain"/>
    <property type="match status" value="1"/>
</dbReference>
<dbReference type="OMA" id="ANCVEIQ"/>
<dbReference type="InParanoid" id="A0A1U7ZJA5"/>
<feature type="region of interest" description="Disordered" evidence="1">
    <location>
        <begin position="326"/>
        <end position="387"/>
    </location>
</feature>
<evidence type="ECO:0000259" key="2">
    <source>
        <dbReference type="Pfam" id="PF17800"/>
    </source>
</evidence>
<dbReference type="GO" id="GO:0003755">
    <property type="term" value="F:peptidyl-prolyl cis-trans isomerase activity"/>
    <property type="evidence" value="ECO:0000318"/>
    <property type="project" value="GO_Central"/>
</dbReference>
<accession>A0A1U7ZJA5</accession>
<evidence type="ECO:0000256" key="1">
    <source>
        <dbReference type="SAM" id="MobiDB-lite"/>
    </source>
</evidence>
<dbReference type="RefSeq" id="XP_010247840.2">
    <property type="nucleotide sequence ID" value="XM_010249538.2"/>
</dbReference>
<keyword evidence="3" id="KW-1185">Reference proteome</keyword>
<proteinExistence type="predicted"/>
<dbReference type="STRING" id="4432.A0A1U7ZJA5"/>
<evidence type="ECO:0000313" key="4">
    <source>
        <dbReference type="RefSeq" id="XP_010247840.2"/>
    </source>
</evidence>
<organism evidence="3 4">
    <name type="scientific">Nelumbo nucifera</name>
    <name type="common">Sacred lotus</name>
    <dbReference type="NCBI Taxonomy" id="4432"/>
    <lineage>
        <taxon>Eukaryota</taxon>
        <taxon>Viridiplantae</taxon>
        <taxon>Streptophyta</taxon>
        <taxon>Embryophyta</taxon>
        <taxon>Tracheophyta</taxon>
        <taxon>Spermatophyta</taxon>
        <taxon>Magnoliopsida</taxon>
        <taxon>Proteales</taxon>
        <taxon>Nelumbonaceae</taxon>
        <taxon>Nelumbo</taxon>
    </lineage>
</organism>
<dbReference type="OrthoDB" id="1902587at2759"/>
<feature type="domain" description="Nucleoplasmin-like" evidence="2">
    <location>
        <begin position="2"/>
        <end position="34"/>
    </location>
</feature>
<feature type="compositionally biased region" description="Basic and acidic residues" evidence="1">
    <location>
        <begin position="431"/>
        <end position="442"/>
    </location>
</feature>
<name>A0A1U7ZJA5_NELNU</name>
<gene>
    <name evidence="4" type="primary">LOC104590794</name>
</gene>
<reference evidence="4" key="1">
    <citation type="submission" date="2025-08" db="UniProtKB">
        <authorList>
            <consortium name="RefSeq"/>
        </authorList>
    </citation>
    <scope>IDENTIFICATION</scope>
</reference>
<dbReference type="eggNOG" id="KOG0552">
    <property type="taxonomic scope" value="Eukaryota"/>
</dbReference>
<dbReference type="KEGG" id="nnu:104590794"/>
<dbReference type="GeneID" id="104590794"/>
<sequence>METCKLDLEFDEENEEVVFSVIGARSVYLSGYYINPNRHHSIRRYDDDTDSYGEDIVDTENEQSNSEDDDYDFDDSFINDSDPEFCLPSRNKGDDEIRLTPSFNLECKKGVDFRRKHLKKKYIVSESDEDDEPAEQSIAVKEIKKHLILNANEEDKLPISSLFKSTKDVKYVEANVTLVEKSSRISEEKGGQKVDEDAHHDTCSKRTIDIPEGKSGSDRGCDLSLPSNDDKNNKSETPKKKKRRMDEEKDNSLNGRAKPDGVLETMDKEIGLEDGNNGVTEKKRKMKKKDAIQQEENALFEGLMQDVQADLNIKNMNKEIDIENQFHDVHPGGDKGSDKNRGSLQQFDKDSNGKKVAAKRKQNKKHAAKQEEKNIGTEQRKKKKRIEKEVIASDVGVNQDGQSKTRMEIINQELAIASELHQSSNVTKANEQVRDSQLRSNKDGNGNVETKKKKKKKQQAIERKENIFYGENQDGPMGKNIKMISQKSVVKDELQERPPNDDGACEQACDSQLSSNKDCIVNTETKKKKKKKQAIEQENILFGVNQDGQSEKNIEMISQEHAIEDELEERLPNDDRKDEHACIPSPLHFILDMTLGISIDNVADTYDSEMNKEIMEMKDESLTQQGR</sequence>
<feature type="compositionally biased region" description="Basic and acidic residues" evidence="1">
    <location>
        <begin position="368"/>
        <end position="379"/>
    </location>
</feature>
<feature type="region of interest" description="Disordered" evidence="1">
    <location>
        <begin position="421"/>
        <end position="460"/>
    </location>
</feature>
<dbReference type="Pfam" id="PF17800">
    <property type="entry name" value="NPL"/>
    <property type="match status" value="1"/>
</dbReference>
<feature type="compositionally biased region" description="Polar residues" evidence="1">
    <location>
        <begin position="421"/>
        <end position="430"/>
    </location>
</feature>
<protein>
    <submittedName>
        <fullName evidence="4">Peptidyl-prolyl cis-trans isomerase FKBP53-like</fullName>
    </submittedName>
</protein>
<feature type="region of interest" description="Disordered" evidence="1">
    <location>
        <begin position="183"/>
        <end position="288"/>
    </location>
</feature>
<dbReference type="InterPro" id="IPR041232">
    <property type="entry name" value="NPL"/>
</dbReference>
<dbReference type="AlphaFoldDB" id="A0A1U7ZJA5"/>
<feature type="compositionally biased region" description="Basic and acidic residues" evidence="1">
    <location>
        <begin position="326"/>
        <end position="353"/>
    </location>
</feature>
<feature type="compositionally biased region" description="Basic and acidic residues" evidence="1">
    <location>
        <begin position="183"/>
        <end position="221"/>
    </location>
</feature>
<feature type="region of interest" description="Disordered" evidence="1">
    <location>
        <begin position="43"/>
        <end position="70"/>
    </location>
</feature>